<evidence type="ECO:0000259" key="1">
    <source>
        <dbReference type="Pfam" id="PF01408"/>
    </source>
</evidence>
<keyword evidence="4" id="KW-1185">Reference proteome</keyword>
<protein>
    <submittedName>
        <fullName evidence="3">Gfo/Idh/MocA family oxidoreductase</fullName>
    </submittedName>
</protein>
<feature type="domain" description="GFO/IDH/MocA-like oxidoreductase" evidence="2">
    <location>
        <begin position="134"/>
        <end position="247"/>
    </location>
</feature>
<proteinExistence type="predicted"/>
<dbReference type="RefSeq" id="WP_258389251.1">
    <property type="nucleotide sequence ID" value="NZ_CP091430.1"/>
</dbReference>
<accession>A0ABY5SKU5</accession>
<dbReference type="InterPro" id="IPR051450">
    <property type="entry name" value="Gfo/Idh/MocA_Oxidoreductases"/>
</dbReference>
<dbReference type="PANTHER" id="PTHR43377">
    <property type="entry name" value="BILIVERDIN REDUCTASE A"/>
    <property type="match status" value="1"/>
</dbReference>
<dbReference type="Pfam" id="PF01408">
    <property type="entry name" value="GFO_IDH_MocA"/>
    <property type="match status" value="1"/>
</dbReference>
<dbReference type="InterPro" id="IPR000683">
    <property type="entry name" value="Gfo/Idh/MocA-like_OxRdtase_N"/>
</dbReference>
<dbReference type="Pfam" id="PF22725">
    <property type="entry name" value="GFO_IDH_MocA_C3"/>
    <property type="match status" value="1"/>
</dbReference>
<dbReference type="PANTHER" id="PTHR43377:SF1">
    <property type="entry name" value="BILIVERDIN REDUCTASE A"/>
    <property type="match status" value="1"/>
</dbReference>
<organism evidence="3 4">
    <name type="scientific">Paenibacillus spongiae</name>
    <dbReference type="NCBI Taxonomy" id="2909671"/>
    <lineage>
        <taxon>Bacteria</taxon>
        <taxon>Bacillati</taxon>
        <taxon>Bacillota</taxon>
        <taxon>Bacilli</taxon>
        <taxon>Bacillales</taxon>
        <taxon>Paenibacillaceae</taxon>
        <taxon>Paenibacillus</taxon>
    </lineage>
</organism>
<feature type="domain" description="Gfo/Idh/MocA-like oxidoreductase N-terminal" evidence="1">
    <location>
        <begin position="5"/>
        <end position="123"/>
    </location>
</feature>
<dbReference type="Gene3D" id="3.30.360.10">
    <property type="entry name" value="Dihydrodipicolinate Reductase, domain 2"/>
    <property type="match status" value="1"/>
</dbReference>
<reference evidence="3" key="1">
    <citation type="submission" date="2022-01" db="EMBL/GenBank/DDBJ databases">
        <title>Paenibacillus spongiae sp. nov., isolated from marine sponge.</title>
        <authorList>
            <person name="Li Z."/>
            <person name="Zhang M."/>
        </authorList>
    </citation>
    <scope>NUCLEOTIDE SEQUENCE</scope>
    <source>
        <strain evidence="3">PHS-Z3</strain>
    </source>
</reference>
<dbReference type="Proteomes" id="UP001057877">
    <property type="component" value="Chromosome"/>
</dbReference>
<name>A0ABY5SKU5_9BACL</name>
<sequence>MSLKIIQVGLGMHGRGVGASFVMPSPDFEYAGLVDLNAEVLEGYAEEFSLSKQILYTDYKKAFRELDADAVFITAISPVHYQIAKEALEQNLHVLIEKPFVLTMEDAKELVQLAAERNRSLMISQNYRYLPSVATLKQTIQNCGLGSIQFVQSQFFFDHNGKGYQREMDNYILLEMSVHHIDMMRFLLDSNIASVWGKTWNYPDSGYKGDPNVNAVYQTESGINVFYLASLLAKGIPVPWEGVWKIQFEQGSVYMDDLGEGYGVYVVDAAQTKTRVPFVVPEKESIHGVLAEFAQSIREEREPAISGRDNLNTLEALLATSESSAKGVEIKL</sequence>
<dbReference type="InterPro" id="IPR036291">
    <property type="entry name" value="NAD(P)-bd_dom_sf"/>
</dbReference>
<dbReference type="SUPFAM" id="SSF55347">
    <property type="entry name" value="Glyceraldehyde-3-phosphate dehydrogenase-like, C-terminal domain"/>
    <property type="match status" value="1"/>
</dbReference>
<dbReference type="Gene3D" id="3.40.50.720">
    <property type="entry name" value="NAD(P)-binding Rossmann-like Domain"/>
    <property type="match status" value="1"/>
</dbReference>
<evidence type="ECO:0000313" key="3">
    <source>
        <dbReference type="EMBL" id="UVI33198.1"/>
    </source>
</evidence>
<dbReference type="InterPro" id="IPR055170">
    <property type="entry name" value="GFO_IDH_MocA-like_dom"/>
</dbReference>
<evidence type="ECO:0000259" key="2">
    <source>
        <dbReference type="Pfam" id="PF22725"/>
    </source>
</evidence>
<dbReference type="EMBL" id="CP091430">
    <property type="protein sequence ID" value="UVI33198.1"/>
    <property type="molecule type" value="Genomic_DNA"/>
</dbReference>
<dbReference type="SUPFAM" id="SSF51735">
    <property type="entry name" value="NAD(P)-binding Rossmann-fold domains"/>
    <property type="match status" value="1"/>
</dbReference>
<evidence type="ECO:0000313" key="4">
    <source>
        <dbReference type="Proteomes" id="UP001057877"/>
    </source>
</evidence>
<gene>
    <name evidence="3" type="ORF">L1F29_15735</name>
</gene>